<dbReference type="InterPro" id="IPR006442">
    <property type="entry name" value="Antitoxin_Phd/YefM"/>
</dbReference>
<reference evidence="3 4" key="1">
    <citation type="submission" date="2018-11" db="EMBL/GenBank/DDBJ databases">
        <authorList>
            <person name="Wuyts S."/>
        </authorList>
    </citation>
    <scope>NUCLEOTIDE SEQUENCE [LARGE SCALE GENOMIC DNA]</scope>
    <source>
        <strain evidence="3">Lactobacillus mudanjiangensis AMBF249</strain>
    </source>
</reference>
<name>A0A660DYI8_9LACO</name>
<comment type="similarity">
    <text evidence="1 2">Belongs to the phD/YefM antitoxin family.</text>
</comment>
<dbReference type="AlphaFoldDB" id="A0A660DYI8"/>
<dbReference type="EMBL" id="UYIG01000112">
    <property type="protein sequence ID" value="VDG28448.1"/>
    <property type="molecule type" value="Genomic_DNA"/>
</dbReference>
<evidence type="ECO:0000313" key="3">
    <source>
        <dbReference type="EMBL" id="VDG28448.1"/>
    </source>
</evidence>
<dbReference type="InterPro" id="IPR051405">
    <property type="entry name" value="phD/YefM_antitoxin"/>
</dbReference>
<evidence type="ECO:0000313" key="4">
    <source>
        <dbReference type="Proteomes" id="UP000289996"/>
    </source>
</evidence>
<protein>
    <recommendedName>
        <fullName evidence="2">Antitoxin</fullName>
    </recommendedName>
</protein>
<dbReference type="Gene3D" id="6.10.250.330">
    <property type="match status" value="1"/>
</dbReference>
<dbReference type="PANTHER" id="PTHR33713:SF6">
    <property type="entry name" value="ANTITOXIN YEFM"/>
    <property type="match status" value="1"/>
</dbReference>
<evidence type="ECO:0000256" key="1">
    <source>
        <dbReference type="ARBA" id="ARBA00009981"/>
    </source>
</evidence>
<dbReference type="PANTHER" id="PTHR33713">
    <property type="entry name" value="ANTITOXIN YAFN-RELATED"/>
    <property type="match status" value="1"/>
</dbReference>
<proteinExistence type="inferred from homology"/>
<dbReference type="RefSeq" id="WP_130851751.1">
    <property type="nucleotide sequence ID" value="NZ_UYIG01000112.1"/>
</dbReference>
<dbReference type="Gene3D" id="3.40.1620.10">
    <property type="entry name" value="YefM-like domain"/>
    <property type="match status" value="1"/>
</dbReference>
<sequence length="91" mass="10595">MTTITTNLDNARHHLNKLTDDIIEFNDHVIVTKPNSENVVIMSEDEFRSWKETLYLLKSEENRQALNKSIDQLKSVSIKTLSAADWHRLND</sequence>
<keyword evidence="4" id="KW-1185">Reference proteome</keyword>
<organism evidence="3 4">
    <name type="scientific">Lactiplantibacillus mudanjiangensis</name>
    <dbReference type="NCBI Taxonomy" id="1296538"/>
    <lineage>
        <taxon>Bacteria</taxon>
        <taxon>Bacillati</taxon>
        <taxon>Bacillota</taxon>
        <taxon>Bacilli</taxon>
        <taxon>Lactobacillales</taxon>
        <taxon>Lactobacillaceae</taxon>
        <taxon>Lactiplantibacillus</taxon>
    </lineage>
</organism>
<gene>
    <name evidence="3" type="ORF">MUDAN_MDHGFNIF_00634</name>
</gene>
<dbReference type="Proteomes" id="UP000289996">
    <property type="component" value="Unassembled WGS sequence"/>
</dbReference>
<dbReference type="OrthoDB" id="2321886at2"/>
<accession>A0A660DYI8</accession>
<evidence type="ECO:0000256" key="2">
    <source>
        <dbReference type="RuleBase" id="RU362080"/>
    </source>
</evidence>
<dbReference type="InterPro" id="IPR036165">
    <property type="entry name" value="YefM-like_sf"/>
</dbReference>
<dbReference type="SUPFAM" id="SSF143120">
    <property type="entry name" value="YefM-like"/>
    <property type="match status" value="1"/>
</dbReference>
<dbReference type="Pfam" id="PF02604">
    <property type="entry name" value="PhdYeFM_antitox"/>
    <property type="match status" value="1"/>
</dbReference>
<comment type="function">
    <text evidence="2">Antitoxin component of a type II toxin-antitoxin (TA) system.</text>
</comment>